<dbReference type="GO" id="GO:0006979">
    <property type="term" value="P:response to oxidative stress"/>
    <property type="evidence" value="ECO:0007669"/>
    <property type="project" value="InterPro"/>
</dbReference>
<name>L9UCF0_9GAMM</name>
<dbReference type="PATRIC" id="fig|1204738.3.peg.1359"/>
<dbReference type="InterPro" id="IPR019953">
    <property type="entry name" value="OHR"/>
</dbReference>
<dbReference type="NCBIfam" id="TIGR03561">
    <property type="entry name" value="organ_hyd_perox"/>
    <property type="match status" value="1"/>
</dbReference>
<dbReference type="Pfam" id="PF02566">
    <property type="entry name" value="OsmC"/>
    <property type="match status" value="1"/>
</dbReference>
<reference evidence="2 3" key="1">
    <citation type="journal article" date="2013" name="Genome Announc.">
        <title>Draft Genome of the Marine Gammaproteobacterium Halomonas titanicae.</title>
        <authorList>
            <person name="Sanchez-Porro C."/>
            <person name="de la Haba R.R."/>
            <person name="Cruz-Hernandez N."/>
            <person name="Gonzalez J.M."/>
            <person name="Reyes-Guirao C."/>
            <person name="Navarro-Sampedro L."/>
            <person name="Carballo M."/>
            <person name="Ventosa A."/>
        </authorList>
    </citation>
    <scope>NUCLEOTIDE SEQUENCE [LARGE SCALE GENOMIC DNA]</scope>
    <source>
        <strain evidence="2 3">BH1</strain>
    </source>
</reference>
<evidence type="ECO:0000313" key="2">
    <source>
        <dbReference type="EMBL" id="ELY22321.1"/>
    </source>
</evidence>
<dbReference type="PANTHER" id="PTHR33797">
    <property type="entry name" value="ORGANIC HYDROPEROXIDE RESISTANCE PROTEIN-LIKE"/>
    <property type="match status" value="1"/>
</dbReference>
<sequence>MPITGQHLFSDQPLLWRKLDMTIEKILYTATASATGGREGQATSSDNALNVKLSTPRELGGAGGDGTNPEQLFAAGYSACFLGALKFVAGKQKISLPESTSVTGKVGIGQIPIGFGIQAELTIAAPGVPNDVLQTLVDQAHIVCPYSNATRNNIDVTLTITE</sequence>
<organism evidence="2 3">
    <name type="scientific">Vreelandella titanicae BH1</name>
    <dbReference type="NCBI Taxonomy" id="1204738"/>
    <lineage>
        <taxon>Bacteria</taxon>
        <taxon>Pseudomonadati</taxon>
        <taxon>Pseudomonadota</taxon>
        <taxon>Gammaproteobacteria</taxon>
        <taxon>Oceanospirillales</taxon>
        <taxon>Halomonadaceae</taxon>
        <taxon>Vreelandella</taxon>
    </lineage>
</organism>
<protein>
    <submittedName>
        <fullName evidence="2">Peroxiredoxin, organic hydroperoxide resistance-related protein</fullName>
    </submittedName>
</protein>
<dbReference type="Proteomes" id="UP000011651">
    <property type="component" value="Unassembled WGS sequence"/>
</dbReference>
<evidence type="ECO:0000313" key="3">
    <source>
        <dbReference type="Proteomes" id="UP000011651"/>
    </source>
</evidence>
<dbReference type="AlphaFoldDB" id="L9UCF0"/>
<comment type="similarity">
    <text evidence="1">Belongs to the OsmC/Ohr family.</text>
</comment>
<dbReference type="InterPro" id="IPR003718">
    <property type="entry name" value="OsmC/Ohr_fam"/>
</dbReference>
<gene>
    <name evidence="2" type="ORF">HALTITAN_0899</name>
</gene>
<dbReference type="Gene3D" id="3.30.300.20">
    <property type="match status" value="1"/>
</dbReference>
<dbReference type="Gene3D" id="2.20.25.10">
    <property type="match status" value="1"/>
</dbReference>
<dbReference type="EMBL" id="AOPO01000002">
    <property type="protein sequence ID" value="ELY22321.1"/>
    <property type="molecule type" value="Genomic_DNA"/>
</dbReference>
<comment type="caution">
    <text evidence="2">The sequence shown here is derived from an EMBL/GenBank/DDBJ whole genome shotgun (WGS) entry which is preliminary data.</text>
</comment>
<dbReference type="SUPFAM" id="SSF82784">
    <property type="entry name" value="OsmC-like"/>
    <property type="match status" value="1"/>
</dbReference>
<proteinExistence type="inferred from homology"/>
<accession>L9UCF0</accession>
<dbReference type="InterPro" id="IPR036102">
    <property type="entry name" value="OsmC/Ohrsf"/>
</dbReference>
<dbReference type="InterPro" id="IPR015946">
    <property type="entry name" value="KH_dom-like_a/b"/>
</dbReference>
<dbReference type="PANTHER" id="PTHR33797:SF2">
    <property type="entry name" value="ORGANIC HYDROPEROXIDE RESISTANCE PROTEIN-LIKE"/>
    <property type="match status" value="1"/>
</dbReference>
<evidence type="ECO:0000256" key="1">
    <source>
        <dbReference type="ARBA" id="ARBA00007378"/>
    </source>
</evidence>